<dbReference type="Proteomes" id="UP001060085">
    <property type="component" value="Linkage Group LG07"/>
</dbReference>
<dbReference type="EMBL" id="CM044707">
    <property type="protein sequence ID" value="KAI5652847.1"/>
    <property type="molecule type" value="Genomic_DNA"/>
</dbReference>
<keyword evidence="2" id="KW-1185">Reference proteome</keyword>
<accession>A0ACB9ZYQ0</accession>
<organism evidence="1 2">
    <name type="scientific">Catharanthus roseus</name>
    <name type="common">Madagascar periwinkle</name>
    <name type="synonym">Vinca rosea</name>
    <dbReference type="NCBI Taxonomy" id="4058"/>
    <lineage>
        <taxon>Eukaryota</taxon>
        <taxon>Viridiplantae</taxon>
        <taxon>Streptophyta</taxon>
        <taxon>Embryophyta</taxon>
        <taxon>Tracheophyta</taxon>
        <taxon>Spermatophyta</taxon>
        <taxon>Magnoliopsida</taxon>
        <taxon>eudicotyledons</taxon>
        <taxon>Gunneridae</taxon>
        <taxon>Pentapetalae</taxon>
        <taxon>asterids</taxon>
        <taxon>lamiids</taxon>
        <taxon>Gentianales</taxon>
        <taxon>Apocynaceae</taxon>
        <taxon>Rauvolfioideae</taxon>
        <taxon>Vinceae</taxon>
        <taxon>Catharanthinae</taxon>
        <taxon>Catharanthus</taxon>
    </lineage>
</organism>
<gene>
    <name evidence="1" type="ORF">M9H77_30034</name>
</gene>
<sequence length="203" mass="23782">MRMNFDSDEDTGHFYNMYSGCVSFSLRRGDRKIDKKSGIIICHNFLFKYDCKSKKFVVTEFVREQNYLLSSHEHVPFLRSHKKVSKGDLVQARTLQGVSVGTSQIMKVFVLQEGCYDTGRSIKKDLYNRIDAERREDIVDGDTESGTSFLSAKQDVDPMFCFTYDLDEERKLRHLFWCDGQCRVDYDQFGDVLDFDTTYRTNR</sequence>
<evidence type="ECO:0000313" key="1">
    <source>
        <dbReference type="EMBL" id="KAI5652847.1"/>
    </source>
</evidence>
<proteinExistence type="predicted"/>
<reference evidence="2" key="1">
    <citation type="journal article" date="2023" name="Nat. Plants">
        <title>Single-cell RNA sequencing provides a high-resolution roadmap for understanding the multicellular compartmentation of specialized metabolism.</title>
        <authorList>
            <person name="Sun S."/>
            <person name="Shen X."/>
            <person name="Li Y."/>
            <person name="Li Y."/>
            <person name="Wang S."/>
            <person name="Li R."/>
            <person name="Zhang H."/>
            <person name="Shen G."/>
            <person name="Guo B."/>
            <person name="Wei J."/>
            <person name="Xu J."/>
            <person name="St-Pierre B."/>
            <person name="Chen S."/>
            <person name="Sun C."/>
        </authorList>
    </citation>
    <scope>NUCLEOTIDE SEQUENCE [LARGE SCALE GENOMIC DNA]</scope>
</reference>
<name>A0ACB9ZYQ0_CATRO</name>
<protein>
    <submittedName>
        <fullName evidence="1">Uncharacterized protein</fullName>
    </submittedName>
</protein>
<evidence type="ECO:0000313" key="2">
    <source>
        <dbReference type="Proteomes" id="UP001060085"/>
    </source>
</evidence>
<comment type="caution">
    <text evidence="1">The sequence shown here is derived from an EMBL/GenBank/DDBJ whole genome shotgun (WGS) entry which is preliminary data.</text>
</comment>